<dbReference type="InParanoid" id="A0A517SLS2"/>
<accession>A0A517SLS2</accession>
<feature type="compositionally biased region" description="Polar residues" evidence="1">
    <location>
        <begin position="1"/>
        <end position="12"/>
    </location>
</feature>
<gene>
    <name evidence="2" type="ORF">Pan44_51260</name>
</gene>
<feature type="compositionally biased region" description="Basic residues" evidence="1">
    <location>
        <begin position="28"/>
        <end position="40"/>
    </location>
</feature>
<dbReference type="AlphaFoldDB" id="A0A517SLS2"/>
<keyword evidence="3" id="KW-1185">Reference proteome</keyword>
<proteinExistence type="predicted"/>
<dbReference type="KEGG" id="ccos:Pan44_51260"/>
<evidence type="ECO:0000256" key="1">
    <source>
        <dbReference type="SAM" id="MobiDB-lite"/>
    </source>
</evidence>
<feature type="region of interest" description="Disordered" evidence="1">
    <location>
        <begin position="1"/>
        <end position="45"/>
    </location>
</feature>
<reference evidence="2 3" key="1">
    <citation type="submission" date="2019-02" db="EMBL/GenBank/DDBJ databases">
        <title>Deep-cultivation of Planctomycetes and their phenomic and genomic characterization uncovers novel biology.</title>
        <authorList>
            <person name="Wiegand S."/>
            <person name="Jogler M."/>
            <person name="Boedeker C."/>
            <person name="Pinto D."/>
            <person name="Vollmers J."/>
            <person name="Rivas-Marin E."/>
            <person name="Kohn T."/>
            <person name="Peeters S.H."/>
            <person name="Heuer A."/>
            <person name="Rast P."/>
            <person name="Oberbeckmann S."/>
            <person name="Bunk B."/>
            <person name="Jeske O."/>
            <person name="Meyerdierks A."/>
            <person name="Storesund J.E."/>
            <person name="Kallscheuer N."/>
            <person name="Luecker S."/>
            <person name="Lage O.M."/>
            <person name="Pohl T."/>
            <person name="Merkel B.J."/>
            <person name="Hornburger P."/>
            <person name="Mueller R.-W."/>
            <person name="Bruemmer F."/>
            <person name="Labrenz M."/>
            <person name="Spormann A.M."/>
            <person name="Op den Camp H."/>
            <person name="Overmann J."/>
            <person name="Amann R."/>
            <person name="Jetten M.S.M."/>
            <person name="Mascher T."/>
            <person name="Medema M.H."/>
            <person name="Devos D.P."/>
            <person name="Kaster A.-K."/>
            <person name="Ovreas L."/>
            <person name="Rohde M."/>
            <person name="Galperin M.Y."/>
            <person name="Jogler C."/>
        </authorList>
    </citation>
    <scope>NUCLEOTIDE SEQUENCE [LARGE SCALE GENOMIC DNA]</scope>
    <source>
        <strain evidence="2 3">Pan44</strain>
    </source>
</reference>
<evidence type="ECO:0000313" key="2">
    <source>
        <dbReference type="EMBL" id="QDT57061.1"/>
    </source>
</evidence>
<name>A0A517SLS2_9PLAN</name>
<sequence length="99" mass="10650">MNTTTVNLSSHTPDPADSISAPPTFSRSLRKTSGGRKRARSTVPPTHRALLAPLGVKHLRTVPDPRPCLRVARKAGHFLKMGQFVVAAKCPAVTTDDLL</sequence>
<protein>
    <submittedName>
        <fullName evidence="2">Uncharacterized protein</fullName>
    </submittedName>
</protein>
<dbReference type="EMBL" id="CP036271">
    <property type="protein sequence ID" value="QDT57061.1"/>
    <property type="molecule type" value="Genomic_DNA"/>
</dbReference>
<dbReference type="Proteomes" id="UP000315700">
    <property type="component" value="Chromosome"/>
</dbReference>
<organism evidence="2 3">
    <name type="scientific">Caulifigura coniformis</name>
    <dbReference type="NCBI Taxonomy" id="2527983"/>
    <lineage>
        <taxon>Bacteria</taxon>
        <taxon>Pseudomonadati</taxon>
        <taxon>Planctomycetota</taxon>
        <taxon>Planctomycetia</taxon>
        <taxon>Planctomycetales</taxon>
        <taxon>Planctomycetaceae</taxon>
        <taxon>Caulifigura</taxon>
    </lineage>
</organism>
<evidence type="ECO:0000313" key="3">
    <source>
        <dbReference type="Proteomes" id="UP000315700"/>
    </source>
</evidence>